<keyword evidence="12" id="KW-1185">Reference proteome</keyword>
<dbReference type="InterPro" id="IPR003694">
    <property type="entry name" value="NAD_synthase"/>
</dbReference>
<dbReference type="CDD" id="cd00553">
    <property type="entry name" value="NAD_synthase"/>
    <property type="match status" value="1"/>
</dbReference>
<feature type="binding site" evidence="7">
    <location>
        <position position="466"/>
    </location>
    <ligand>
        <name>deamido-NAD(+)</name>
        <dbReference type="ChEBI" id="CHEBI:58437"/>
        <note>ligand shared between two neighboring subunits</note>
    </ligand>
</feature>
<evidence type="ECO:0000313" key="12">
    <source>
        <dbReference type="Proteomes" id="UP000643810"/>
    </source>
</evidence>
<evidence type="ECO:0000313" key="11">
    <source>
        <dbReference type="EMBL" id="MBC5685673.1"/>
    </source>
</evidence>
<dbReference type="PANTHER" id="PTHR23090">
    <property type="entry name" value="NH 3 /GLUTAMINE-DEPENDENT NAD + SYNTHETASE"/>
    <property type="match status" value="1"/>
</dbReference>
<dbReference type="NCBIfam" id="TIGR00552">
    <property type="entry name" value="nadE"/>
    <property type="match status" value="1"/>
</dbReference>
<dbReference type="PIRSF" id="PIRSF006630">
    <property type="entry name" value="NADS_GAT"/>
    <property type="match status" value="1"/>
</dbReference>
<feature type="domain" description="CN hydrolase" evidence="10">
    <location>
        <begin position="6"/>
        <end position="270"/>
    </location>
</feature>
<comment type="caution">
    <text evidence="11">The sequence shown here is derived from an EMBL/GenBank/DDBJ whole genome shotgun (WGS) entry which is preliminary data.</text>
</comment>
<dbReference type="Gene3D" id="3.60.110.10">
    <property type="entry name" value="Carbon-nitrogen hydrolase"/>
    <property type="match status" value="1"/>
</dbReference>
<evidence type="ECO:0000256" key="2">
    <source>
        <dbReference type="ARBA" id="ARBA00007145"/>
    </source>
</evidence>
<evidence type="ECO:0000256" key="6">
    <source>
        <dbReference type="ARBA" id="ARBA00023027"/>
    </source>
</evidence>
<dbReference type="InterPro" id="IPR014729">
    <property type="entry name" value="Rossmann-like_a/b/a_fold"/>
</dbReference>
<comment type="function">
    <text evidence="7">Catalyzes the ATP-dependent amidation of deamido-NAD to form NAD. Uses L-glutamine as a nitrogen source.</text>
</comment>
<dbReference type="EC" id="6.3.5.1" evidence="7 8"/>
<keyword evidence="3 7" id="KW-0436">Ligase</keyword>
<feature type="binding site" evidence="7">
    <location>
        <begin position="351"/>
        <end position="358"/>
    </location>
    <ligand>
        <name>ATP</name>
        <dbReference type="ChEBI" id="CHEBI:30616"/>
    </ligand>
</feature>
<dbReference type="NCBIfam" id="NF002730">
    <property type="entry name" value="PRK02628.1"/>
    <property type="match status" value="1"/>
</dbReference>
<evidence type="ECO:0000256" key="9">
    <source>
        <dbReference type="RuleBase" id="RU003811"/>
    </source>
</evidence>
<comment type="similarity">
    <text evidence="2 7 8">In the C-terminal section; belongs to the NAD synthetase family.</text>
</comment>
<dbReference type="CDD" id="cd07570">
    <property type="entry name" value="GAT_Gln-NAD-synth"/>
    <property type="match status" value="1"/>
</dbReference>
<evidence type="ECO:0000256" key="1">
    <source>
        <dbReference type="ARBA" id="ARBA00005188"/>
    </source>
</evidence>
<proteinExistence type="inferred from homology"/>
<accession>A0ABR7GE12</accession>
<dbReference type="Pfam" id="PF00795">
    <property type="entry name" value="CN_hydrolase"/>
    <property type="match status" value="1"/>
</dbReference>
<reference evidence="11 12" key="1">
    <citation type="submission" date="2020-08" db="EMBL/GenBank/DDBJ databases">
        <title>Genome public.</title>
        <authorList>
            <person name="Liu C."/>
            <person name="Sun Q."/>
        </authorList>
    </citation>
    <scope>NUCLEOTIDE SEQUENCE [LARGE SCALE GENOMIC DNA]</scope>
    <source>
        <strain evidence="11 12">NSJ-9</strain>
    </source>
</reference>
<gene>
    <name evidence="7" type="primary">nadE</name>
    <name evidence="11" type="ORF">H8R94_03420</name>
</gene>
<comment type="catalytic activity">
    <reaction evidence="7 8">
        <text>deamido-NAD(+) + L-glutamine + ATP + H2O = L-glutamate + AMP + diphosphate + NAD(+) + H(+)</text>
        <dbReference type="Rhea" id="RHEA:24384"/>
        <dbReference type="ChEBI" id="CHEBI:15377"/>
        <dbReference type="ChEBI" id="CHEBI:15378"/>
        <dbReference type="ChEBI" id="CHEBI:29985"/>
        <dbReference type="ChEBI" id="CHEBI:30616"/>
        <dbReference type="ChEBI" id="CHEBI:33019"/>
        <dbReference type="ChEBI" id="CHEBI:57540"/>
        <dbReference type="ChEBI" id="CHEBI:58359"/>
        <dbReference type="ChEBI" id="CHEBI:58437"/>
        <dbReference type="ChEBI" id="CHEBI:456215"/>
        <dbReference type="EC" id="6.3.5.1"/>
    </reaction>
</comment>
<dbReference type="GO" id="GO:0008795">
    <property type="term" value="F:NAD+ synthase activity"/>
    <property type="evidence" value="ECO:0007669"/>
    <property type="project" value="UniProtKB-EC"/>
</dbReference>
<dbReference type="HAMAP" id="MF_02090">
    <property type="entry name" value="NadE_glutamine_dep"/>
    <property type="match status" value="1"/>
</dbReference>
<feature type="active site" description="Proton acceptor; for glutaminase activity" evidence="7">
    <location>
        <position position="46"/>
    </location>
</feature>
<comment type="pathway">
    <text evidence="1 7 8">Cofactor biosynthesis; NAD(+) biosynthesis; NAD(+) from deamido-NAD(+) (L-Gln route): step 1/1.</text>
</comment>
<dbReference type="EMBL" id="JACOPG010000001">
    <property type="protein sequence ID" value="MBC5685673.1"/>
    <property type="molecule type" value="Genomic_DNA"/>
</dbReference>
<dbReference type="RefSeq" id="WP_186853896.1">
    <property type="nucleotide sequence ID" value="NZ_JACOPG010000001.1"/>
</dbReference>
<feature type="binding site" evidence="7">
    <location>
        <position position="598"/>
    </location>
    <ligand>
        <name>deamido-NAD(+)</name>
        <dbReference type="ChEBI" id="CHEBI:58437"/>
        <note>ligand shared between two neighboring subunits</note>
    </ligand>
</feature>
<keyword evidence="4 7" id="KW-0547">Nucleotide-binding</keyword>
<dbReference type="InterPro" id="IPR014445">
    <property type="entry name" value="Gln-dep_NAD_synthase"/>
</dbReference>
<dbReference type="InterPro" id="IPR041856">
    <property type="entry name" value="NAD+_synth_C"/>
</dbReference>
<feature type="binding site" evidence="7">
    <location>
        <begin position="471"/>
        <end position="474"/>
    </location>
    <ligand>
        <name>deamido-NAD(+)</name>
        <dbReference type="ChEBI" id="CHEBI:58437"/>
        <note>ligand shared between two neighboring subunits</note>
    </ligand>
</feature>
<dbReference type="SUPFAM" id="SSF52402">
    <property type="entry name" value="Adenine nucleotide alpha hydrolases-like"/>
    <property type="match status" value="1"/>
</dbReference>
<feature type="active site" description="Nucleophile; for glutaminase activity" evidence="7">
    <location>
        <position position="172"/>
    </location>
</feature>
<feature type="binding site" evidence="7">
    <location>
        <position position="461"/>
    </location>
    <ligand>
        <name>ATP</name>
        <dbReference type="ChEBI" id="CHEBI:30616"/>
    </ligand>
</feature>
<evidence type="ECO:0000256" key="3">
    <source>
        <dbReference type="ARBA" id="ARBA00022598"/>
    </source>
</evidence>
<dbReference type="InterPro" id="IPR022310">
    <property type="entry name" value="NAD/GMP_synthase"/>
</dbReference>
<keyword evidence="5 7" id="KW-0067">ATP-binding</keyword>
<feature type="binding site" evidence="7">
    <location>
        <position position="205"/>
    </location>
    <ligand>
        <name>L-glutamine</name>
        <dbReference type="ChEBI" id="CHEBI:58359"/>
    </ligand>
</feature>
<feature type="binding site" evidence="7">
    <location>
        <position position="437"/>
    </location>
    <ligand>
        <name>deamido-NAD(+)</name>
        <dbReference type="ChEBI" id="CHEBI:58437"/>
        <note>ligand shared between two neighboring subunits</note>
    </ligand>
</feature>
<dbReference type="PANTHER" id="PTHR23090:SF9">
    <property type="entry name" value="GLUTAMINE-DEPENDENT NAD(+) SYNTHETASE"/>
    <property type="match status" value="1"/>
</dbReference>
<keyword evidence="6 7" id="KW-0520">NAD</keyword>
<sequence length="639" mass="70834">MKDGFIKVACITPKVRVADVTYNVKQIQEAMEASAKAGAMIVVFPELCITGYSCHDLFYQRTLLTQAKAGLLSLAKKTEDLSGIFFVGLPWEHQGKLYNVAAALCGGKVLGLVPKTYLPNYAEFYEARQFTPGMQEIVNVCLEGQETDIPLGTDQVFRCREIPELVIASEICEDLWTPCPPSGRHCLHGATLIANLSASDEVTGKNAYRKDLVAMTSARLYCAYLYASAGEGESTQDVVYSGHSLIAENGSILVESDLFATGMVLSEIDVYAIAAKRHMMSTYEMTDADYYETYFSLSLQETKLTRFVDKAPFVPSDEASLRRRCEEILDIQSMGLKKRLAHTGAKTAVIGISGGLDSTLALLVTVRAFDMLGLDRKGVIAVTMPGFGTTDRTYQNAVSMIKSLGATFREISIRDAVLQHFADIGQDAECHDVTYENGQARERTQILMDIANKEGGMVIGTGDMSELALGWATYNGDHMSMYGVNVSVPKTLVRYLVSYYATYLADEALADVLRDVLDTPVSPELLPPKDGVIAQKTEELVGPYELHDFFLYHLMRYGSEPKKIYRLAKYAFAEDYDEATILKWLHTFYRRFFAQQFKRSCLPDGPKVGTVSLSPRGDLRMPSDACAELWLEQIASLYK</sequence>
<dbReference type="Gene3D" id="1.10.10.1140">
    <property type="entry name" value="Glutamine-dependent NAD+ synthetase, C-terminal domain"/>
    <property type="match status" value="1"/>
</dbReference>
<evidence type="ECO:0000256" key="7">
    <source>
        <dbReference type="HAMAP-Rule" id="MF_02090"/>
    </source>
</evidence>
<organism evidence="11 12">
    <name type="scientific">Roseburia lenta</name>
    <dbReference type="NCBI Taxonomy" id="2763061"/>
    <lineage>
        <taxon>Bacteria</taxon>
        <taxon>Bacillati</taxon>
        <taxon>Bacillota</taxon>
        <taxon>Clostridia</taxon>
        <taxon>Lachnospirales</taxon>
        <taxon>Lachnospiraceae</taxon>
        <taxon>Roseburia</taxon>
    </lineage>
</organism>
<feature type="binding site" evidence="7">
    <location>
        <position position="199"/>
    </location>
    <ligand>
        <name>L-glutamine</name>
        <dbReference type="ChEBI" id="CHEBI:58359"/>
    </ligand>
</feature>
<dbReference type="SUPFAM" id="SSF56317">
    <property type="entry name" value="Carbon-nitrogen hydrolase"/>
    <property type="match status" value="1"/>
</dbReference>
<dbReference type="InterPro" id="IPR036526">
    <property type="entry name" value="C-N_Hydrolase_sf"/>
</dbReference>
<comment type="similarity">
    <text evidence="9">Belongs to the NAD synthetase family.</text>
</comment>
<name>A0ABR7GE12_9FIRM</name>
<dbReference type="InterPro" id="IPR003010">
    <property type="entry name" value="C-N_Hydrolase"/>
</dbReference>
<evidence type="ECO:0000256" key="8">
    <source>
        <dbReference type="PIRNR" id="PIRNR006630"/>
    </source>
</evidence>
<dbReference type="PROSITE" id="PS50263">
    <property type="entry name" value="CN_HYDROLASE"/>
    <property type="match status" value="1"/>
</dbReference>
<evidence type="ECO:0000256" key="5">
    <source>
        <dbReference type="ARBA" id="ARBA00022840"/>
    </source>
</evidence>
<feature type="active site" description="For glutaminase activity" evidence="7">
    <location>
        <position position="115"/>
    </location>
</feature>
<evidence type="ECO:0000259" key="10">
    <source>
        <dbReference type="PROSITE" id="PS50263"/>
    </source>
</evidence>
<protein>
    <recommendedName>
        <fullName evidence="7 8">Glutamine-dependent NAD(+) synthetase</fullName>
        <ecNumber evidence="7 8">6.3.5.1</ecNumber>
    </recommendedName>
    <alternativeName>
        <fullName evidence="7 8">NAD(+) synthase [glutamine-hydrolyzing]</fullName>
    </alternativeName>
</protein>
<dbReference type="Proteomes" id="UP000643810">
    <property type="component" value="Unassembled WGS sequence"/>
</dbReference>
<dbReference type="Gene3D" id="3.40.50.620">
    <property type="entry name" value="HUPs"/>
    <property type="match status" value="1"/>
</dbReference>
<dbReference type="Pfam" id="PF02540">
    <property type="entry name" value="NAD_synthase"/>
    <property type="match status" value="1"/>
</dbReference>
<evidence type="ECO:0000256" key="4">
    <source>
        <dbReference type="ARBA" id="ARBA00022741"/>
    </source>
</evidence>
<feature type="binding site" evidence="7">
    <location>
        <position position="121"/>
    </location>
    <ligand>
        <name>L-glutamine</name>
        <dbReference type="ChEBI" id="CHEBI:58359"/>
    </ligand>
</feature>